<feature type="compositionally biased region" description="Basic residues" evidence="1">
    <location>
        <begin position="271"/>
        <end position="280"/>
    </location>
</feature>
<evidence type="ECO:0000256" key="1">
    <source>
        <dbReference type="SAM" id="MobiDB-lite"/>
    </source>
</evidence>
<dbReference type="AlphaFoldDB" id="A0A1B1DWE2"/>
<accession>A0A1B1DWE2</accession>
<dbReference type="OrthoDB" id="376859at2759"/>
<keyword evidence="3" id="KW-1185">Reference proteome</keyword>
<gene>
    <name evidence="2" type="ORF">PCOAH_00015240</name>
</gene>
<dbReference type="GeneID" id="30908250"/>
<dbReference type="VEuPathDB" id="PlasmoDB:PCOAH_00015240"/>
<feature type="region of interest" description="Disordered" evidence="1">
    <location>
        <begin position="615"/>
        <end position="639"/>
    </location>
</feature>
<dbReference type="Proteomes" id="UP000092716">
    <property type="component" value="Chromosome 6"/>
</dbReference>
<feature type="compositionally biased region" description="Polar residues" evidence="1">
    <location>
        <begin position="281"/>
        <end position="290"/>
    </location>
</feature>
<dbReference type="EMBL" id="CP016244">
    <property type="protein sequence ID" value="ANQ07070.1"/>
    <property type="molecule type" value="Genomic_DNA"/>
</dbReference>
<feature type="region of interest" description="Disordered" evidence="1">
    <location>
        <begin position="265"/>
        <end position="290"/>
    </location>
</feature>
<organism evidence="2 3">
    <name type="scientific">Plasmodium coatneyi</name>
    <dbReference type="NCBI Taxonomy" id="208452"/>
    <lineage>
        <taxon>Eukaryota</taxon>
        <taxon>Sar</taxon>
        <taxon>Alveolata</taxon>
        <taxon>Apicomplexa</taxon>
        <taxon>Aconoidasida</taxon>
        <taxon>Haemosporida</taxon>
        <taxon>Plasmodiidae</taxon>
        <taxon>Plasmodium</taxon>
    </lineage>
</organism>
<evidence type="ECO:0000313" key="3">
    <source>
        <dbReference type="Proteomes" id="UP000092716"/>
    </source>
</evidence>
<feature type="compositionally biased region" description="Basic and acidic residues" evidence="1">
    <location>
        <begin position="630"/>
        <end position="639"/>
    </location>
</feature>
<dbReference type="RefSeq" id="XP_019913765.1">
    <property type="nucleotide sequence ID" value="XM_020058333.1"/>
</dbReference>
<feature type="region of interest" description="Disordered" evidence="1">
    <location>
        <begin position="43"/>
        <end position="66"/>
    </location>
</feature>
<name>A0A1B1DWE2_9APIC</name>
<evidence type="ECO:0000313" key="2">
    <source>
        <dbReference type="EMBL" id="ANQ07070.1"/>
    </source>
</evidence>
<protein>
    <submittedName>
        <fullName evidence="2">Uncharacterized protein</fullName>
    </submittedName>
</protein>
<dbReference type="KEGG" id="pcot:PCOAH_00015240"/>
<proteinExistence type="predicted"/>
<sequence length="923" mass="105328">MWPLRRVDPWRGSRRTFSNNTGEYSSSISRIFNKLNGRLNEKLNGKLNGRGANRGGDNPPEGKQWGHTDRLLAADPIVKQFEGAVNKMELSRMLGRDLSYCMNILSKIEYFRGHPFWVRACNRLVKGHMLHRINEGSYFIMANSLSKVDLLFGGVVQEGKKQTSEGVTGERVESPFKFICFDGDVTVEKGKTTCRKSYHQVYDEIAFRFLLQLESMDVDCISCVLNMFAKLNVREYNLLGYYLADYVVLEELKLVQGGESIPMWDTQSHSSGKRSTRMSKVRSSSNGSDRTTLLHVDRCSVSKVVIILHSLAKLGVVHVEFLSLCCFVLREHLMALNSLDICNVMYSFSKMIPLSSGRKKHDRVSLLRRVRSKAFQSYVDTVVKCTEVYTPRYGNATNLHNTYDSLLRNNVEGQLNQLHREIEGEVVKLSMQIGSLMQREHVLGNFTALQISSLALSMAKLNLNFYGSFYAMNRVVHHLWKDFSLHSIADFLFGVNEKNISDEQVTLLLCYQFVRLVYAKYCSSLMKKRDSFSENHLNMVRQNREHIYFFEKTQKRVHFLDAKDCSFVVRIFQSLAKSEVLVGGGTVSLTGPLGVCFPYDVYALGKHSGKLNGISSDQRGDKLINPPHRHTGEDPRCYEEGVGSNPWEKLNEYPNGANPTFSTFEESAQVIRQHTTRTLHHVIWQHLDLLPFESKSMLCYFSLHVLDFMFPMGGGVPHNGDSFYLTCAGKMKVPNFFDGSILSRMSRSLFARLLFHVWESMDHNSLSEVTMRQIHICILSFYLDVMGLVRTWWVPPDDMPRSYCVTSSEGSSTKKSLEKKPPAKWSEKMFHYFSLGKLQKLNAFLDLARVRSCQQKEMTLTSRTHAEVYNCLRRMIEDLNGAGKRRVLHSSEVIVGPFVLDCVIEPDDWEGGNIPSQQDAALV</sequence>
<reference evidence="3" key="1">
    <citation type="submission" date="2016-06" db="EMBL/GenBank/DDBJ databases">
        <title>First high quality genome sequence of Plasmodium coatneyi using continuous long reads from single molecule, real-time sequencing.</title>
        <authorList>
            <person name="Chien J.-T."/>
            <person name="Pakala S.B."/>
            <person name="Geraldo J.A."/>
            <person name="Lapp S.A."/>
            <person name="Barnwell J.W."/>
            <person name="Kissinger J.C."/>
            <person name="Galinski M.R."/>
            <person name="Humphrey J.C."/>
        </authorList>
    </citation>
    <scope>NUCLEOTIDE SEQUENCE [LARGE SCALE GENOMIC DNA]</scope>
    <source>
        <strain evidence="3">Hackeri</strain>
    </source>
</reference>